<evidence type="ECO:0000256" key="1">
    <source>
        <dbReference type="SAM" id="MobiDB-lite"/>
    </source>
</evidence>
<reference evidence="3 4" key="1">
    <citation type="submission" date="2020-05" db="EMBL/GenBank/DDBJ databases">
        <title>Azospirillum oleiclasticum sp. nov, a nitrogen-fixing and heavy crude oil-emulsifying bacterium isolated from the crude oil of Yumen Oilfield.</title>
        <authorList>
            <person name="Wu D."/>
            <person name="Cai M."/>
            <person name="Zhang X."/>
        </authorList>
    </citation>
    <scope>NUCLEOTIDE SEQUENCE [LARGE SCALE GENOMIC DNA]</scope>
    <source>
        <strain evidence="3 4">ROY-1-1-2</strain>
    </source>
</reference>
<evidence type="ECO:0000256" key="2">
    <source>
        <dbReference type="SAM" id="SignalP"/>
    </source>
</evidence>
<dbReference type="Proteomes" id="UP000584642">
    <property type="component" value="Unassembled WGS sequence"/>
</dbReference>
<sequence>MTIAHGQHTTGSWRRLCLAGLAGLLLATPVLPAAAGGASDRIVLGSDGSLPCRAAPVPWETPKPDDPGRACQDRDAPPSGTRHGKGASTAATIVPTVVPIHVVVEERVAVPASDGPLTSLGPSDAERALRRTESAIRTERLIRELSEGGLEGVVLFIDYTHPGARAATAAERELDRVESLRHLDQLGGLYRDTGRTIILPR</sequence>
<proteinExistence type="predicted"/>
<dbReference type="EMBL" id="JABFDB010000031">
    <property type="protein sequence ID" value="NYZ23797.1"/>
    <property type="molecule type" value="Genomic_DNA"/>
</dbReference>
<feature type="signal peptide" evidence="2">
    <location>
        <begin position="1"/>
        <end position="33"/>
    </location>
</feature>
<feature type="chain" id="PRO_5046050687" evidence="2">
    <location>
        <begin position="34"/>
        <end position="201"/>
    </location>
</feature>
<comment type="caution">
    <text evidence="3">The sequence shown here is derived from an EMBL/GenBank/DDBJ whole genome shotgun (WGS) entry which is preliminary data.</text>
</comment>
<evidence type="ECO:0000313" key="3">
    <source>
        <dbReference type="EMBL" id="NYZ23797.1"/>
    </source>
</evidence>
<organism evidence="3 4">
    <name type="scientific">Azospirillum oleiclasticum</name>
    <dbReference type="NCBI Taxonomy" id="2735135"/>
    <lineage>
        <taxon>Bacteria</taxon>
        <taxon>Pseudomonadati</taxon>
        <taxon>Pseudomonadota</taxon>
        <taxon>Alphaproteobacteria</taxon>
        <taxon>Rhodospirillales</taxon>
        <taxon>Azospirillaceae</taxon>
        <taxon>Azospirillum</taxon>
    </lineage>
</organism>
<dbReference type="RefSeq" id="WP_180285568.1">
    <property type="nucleotide sequence ID" value="NZ_JABFDB010000031.1"/>
</dbReference>
<gene>
    <name evidence="3" type="ORF">HND93_29200</name>
</gene>
<keyword evidence="2" id="KW-0732">Signal</keyword>
<keyword evidence="4" id="KW-1185">Reference proteome</keyword>
<accession>A0ABX2TKV7</accession>
<feature type="compositionally biased region" description="Basic and acidic residues" evidence="1">
    <location>
        <begin position="62"/>
        <end position="76"/>
    </location>
</feature>
<feature type="region of interest" description="Disordered" evidence="1">
    <location>
        <begin position="54"/>
        <end position="88"/>
    </location>
</feature>
<protein>
    <submittedName>
        <fullName evidence="3">Uncharacterized protein</fullName>
    </submittedName>
</protein>
<name>A0ABX2TKV7_9PROT</name>
<evidence type="ECO:0000313" key="4">
    <source>
        <dbReference type="Proteomes" id="UP000584642"/>
    </source>
</evidence>